<comment type="catalytic activity">
    <reaction evidence="7">
        <text>aldehydo-D-ribose 5-phosphate + D-glyceraldehyde 3-phosphate + L-glutamine = pyridoxal 5'-phosphate + L-glutamate + phosphate + 3 H2O + H(+)</text>
        <dbReference type="Rhea" id="RHEA:31507"/>
        <dbReference type="ChEBI" id="CHEBI:15377"/>
        <dbReference type="ChEBI" id="CHEBI:15378"/>
        <dbReference type="ChEBI" id="CHEBI:29985"/>
        <dbReference type="ChEBI" id="CHEBI:43474"/>
        <dbReference type="ChEBI" id="CHEBI:58273"/>
        <dbReference type="ChEBI" id="CHEBI:58359"/>
        <dbReference type="ChEBI" id="CHEBI:59776"/>
        <dbReference type="ChEBI" id="CHEBI:597326"/>
        <dbReference type="EC" id="4.3.3.6"/>
    </reaction>
</comment>
<feature type="binding site" evidence="7 9">
    <location>
        <begin position="134"/>
        <end position="135"/>
    </location>
    <ligand>
        <name>L-glutamine</name>
        <dbReference type="ChEBI" id="CHEBI:58359"/>
    </ligand>
</feature>
<dbReference type="GO" id="GO:0005829">
    <property type="term" value="C:cytosol"/>
    <property type="evidence" value="ECO:0007669"/>
    <property type="project" value="TreeGrafter"/>
</dbReference>
<comment type="similarity">
    <text evidence="1 7">Belongs to the glutaminase PdxT/SNO family.</text>
</comment>
<evidence type="ECO:0000256" key="4">
    <source>
        <dbReference type="ARBA" id="ARBA00022962"/>
    </source>
</evidence>
<dbReference type="Gene3D" id="3.40.50.880">
    <property type="match status" value="1"/>
</dbReference>
<gene>
    <name evidence="7" type="primary">pdxT</name>
    <name evidence="10" type="ORF">SAMN02745355_0493</name>
</gene>
<evidence type="ECO:0000313" key="10">
    <source>
        <dbReference type="EMBL" id="SMD30604.1"/>
    </source>
</evidence>
<dbReference type="RefSeq" id="WP_084272521.1">
    <property type="nucleotide sequence ID" value="NZ_FWYE01000001.1"/>
</dbReference>
<comment type="pathway">
    <text evidence="7">Cofactor biosynthesis; pyridoxal 5'-phosphate biosynthesis.</text>
</comment>
<evidence type="ECO:0000256" key="1">
    <source>
        <dbReference type="ARBA" id="ARBA00008345"/>
    </source>
</evidence>
<reference evidence="10 11" key="1">
    <citation type="submission" date="2017-04" db="EMBL/GenBank/DDBJ databases">
        <authorList>
            <person name="Varghese N."/>
            <person name="Submissions S."/>
        </authorList>
    </citation>
    <scope>NUCLEOTIDE SEQUENCE [LARGE SCALE GENOMIC DNA]</scope>
    <source>
        <strain evidence="10 11">DSM 9789</strain>
    </source>
</reference>
<comment type="subunit">
    <text evidence="7">In the presence of PdxS, forms a dodecamer of heterodimers. Only shows activity in the heterodimer.</text>
</comment>
<organism evidence="10 11">
    <name type="scientific">Picrophilus torridus (strain ATCC 700027 / DSM 9790 / JCM 10055 / NBRC 100828 / KAW 2/3)</name>
    <dbReference type="NCBI Taxonomy" id="1122961"/>
    <lineage>
        <taxon>Archaea</taxon>
        <taxon>Methanobacteriati</taxon>
        <taxon>Thermoplasmatota</taxon>
        <taxon>Thermoplasmata</taxon>
        <taxon>Thermoplasmatales</taxon>
        <taxon>Picrophilaceae</taxon>
        <taxon>Picrophilus</taxon>
    </lineage>
</organism>
<dbReference type="EMBL" id="FWYE01000001">
    <property type="protein sequence ID" value="SMD30604.1"/>
    <property type="molecule type" value="Genomic_DNA"/>
</dbReference>
<keyword evidence="5 7" id="KW-0456">Lyase</keyword>
<evidence type="ECO:0000256" key="8">
    <source>
        <dbReference type="PIRSR" id="PIRSR005639-1"/>
    </source>
</evidence>
<dbReference type="Pfam" id="PF01174">
    <property type="entry name" value="SNO"/>
    <property type="match status" value="1"/>
</dbReference>
<keyword evidence="3 7" id="KW-0663">Pyridoxal phosphate</keyword>
<dbReference type="EC" id="4.3.3.6" evidence="7"/>
<comment type="caution">
    <text evidence="10">The sequence shown here is derived from an EMBL/GenBank/DDBJ whole genome shotgun (WGS) entry which is preliminary data.</text>
</comment>
<dbReference type="Proteomes" id="UP000192315">
    <property type="component" value="Unassembled WGS sequence"/>
</dbReference>
<evidence type="ECO:0000256" key="2">
    <source>
        <dbReference type="ARBA" id="ARBA00022801"/>
    </source>
</evidence>
<dbReference type="AlphaFoldDB" id="A0A8G2FW87"/>
<dbReference type="GO" id="GO:1903600">
    <property type="term" value="C:glutaminase complex"/>
    <property type="evidence" value="ECO:0007669"/>
    <property type="project" value="TreeGrafter"/>
</dbReference>
<feature type="binding site" evidence="7 9">
    <location>
        <begin position="50"/>
        <end position="52"/>
    </location>
    <ligand>
        <name>L-glutamine</name>
        <dbReference type="ChEBI" id="CHEBI:58359"/>
    </ligand>
</feature>
<evidence type="ECO:0000256" key="9">
    <source>
        <dbReference type="PIRSR" id="PIRSR005639-2"/>
    </source>
</evidence>
<dbReference type="FunFam" id="3.40.50.880:FF:000010">
    <property type="entry name" value="uncharacterized protein LOC100176842 isoform X2"/>
    <property type="match status" value="1"/>
</dbReference>
<evidence type="ECO:0000256" key="7">
    <source>
        <dbReference type="HAMAP-Rule" id="MF_01615"/>
    </source>
</evidence>
<evidence type="ECO:0000256" key="3">
    <source>
        <dbReference type="ARBA" id="ARBA00022898"/>
    </source>
</evidence>
<dbReference type="PIRSF" id="PIRSF005639">
    <property type="entry name" value="Glut_amidoT_SNO"/>
    <property type="match status" value="1"/>
</dbReference>
<dbReference type="PANTHER" id="PTHR31559">
    <property type="entry name" value="PYRIDOXAL 5'-PHOSPHATE SYNTHASE SUBUNIT SNO"/>
    <property type="match status" value="1"/>
</dbReference>
<dbReference type="InterPro" id="IPR029062">
    <property type="entry name" value="Class_I_gatase-like"/>
</dbReference>
<dbReference type="SUPFAM" id="SSF52317">
    <property type="entry name" value="Class I glutamine amidotransferase-like"/>
    <property type="match status" value="1"/>
</dbReference>
<proteinExistence type="inferred from homology"/>
<dbReference type="GO" id="GO:0008614">
    <property type="term" value="P:pyridoxine metabolic process"/>
    <property type="evidence" value="ECO:0007669"/>
    <property type="project" value="TreeGrafter"/>
</dbReference>
<dbReference type="GO" id="GO:0006543">
    <property type="term" value="P:L-glutamine catabolic process"/>
    <property type="evidence" value="ECO:0007669"/>
    <property type="project" value="UniProtKB-UniRule"/>
</dbReference>
<dbReference type="PROSITE" id="PS51273">
    <property type="entry name" value="GATASE_TYPE_1"/>
    <property type="match status" value="1"/>
</dbReference>
<dbReference type="NCBIfam" id="TIGR03800">
    <property type="entry name" value="PLP_synth_Pdx2"/>
    <property type="match status" value="1"/>
</dbReference>
<dbReference type="GO" id="GO:0004359">
    <property type="term" value="F:glutaminase activity"/>
    <property type="evidence" value="ECO:0007669"/>
    <property type="project" value="UniProtKB-UniRule"/>
</dbReference>
<dbReference type="CDD" id="cd01749">
    <property type="entry name" value="GATase1_PB"/>
    <property type="match status" value="1"/>
</dbReference>
<dbReference type="UniPathway" id="UPA00245"/>
<dbReference type="HAMAP" id="MF_01615">
    <property type="entry name" value="PdxT"/>
    <property type="match status" value="1"/>
</dbReference>
<dbReference type="PROSITE" id="PS51130">
    <property type="entry name" value="PDXT_SNO_2"/>
    <property type="match status" value="1"/>
</dbReference>
<dbReference type="GO" id="GO:0036381">
    <property type="term" value="F:pyridoxal 5'-phosphate synthase (glutamine hydrolysing) activity"/>
    <property type="evidence" value="ECO:0007669"/>
    <property type="project" value="UniProtKB-UniRule"/>
</dbReference>
<dbReference type="PROSITE" id="PS01236">
    <property type="entry name" value="PDXT_SNO_1"/>
    <property type="match status" value="1"/>
</dbReference>
<evidence type="ECO:0000256" key="6">
    <source>
        <dbReference type="ARBA" id="ARBA00049534"/>
    </source>
</evidence>
<comment type="catalytic activity">
    <reaction evidence="6 7">
        <text>L-glutamine + H2O = L-glutamate + NH4(+)</text>
        <dbReference type="Rhea" id="RHEA:15889"/>
        <dbReference type="ChEBI" id="CHEBI:15377"/>
        <dbReference type="ChEBI" id="CHEBI:28938"/>
        <dbReference type="ChEBI" id="CHEBI:29985"/>
        <dbReference type="ChEBI" id="CHEBI:58359"/>
        <dbReference type="EC" id="3.5.1.2"/>
    </reaction>
</comment>
<comment type="function">
    <text evidence="7">Catalyzes the hydrolysis of glutamine to glutamate and ammonia as part of the biosynthesis of pyridoxal 5'-phosphate. The resulting ammonia molecule is channeled to the active site of PdxS.</text>
</comment>
<dbReference type="EC" id="3.5.1.2" evidence="7"/>
<keyword evidence="4 7" id="KW-0315">Glutamine amidotransferase</keyword>
<feature type="active site" description="Charge relay system" evidence="7 8">
    <location>
        <position position="169"/>
    </location>
</feature>
<feature type="binding site" evidence="7 9">
    <location>
        <position position="107"/>
    </location>
    <ligand>
        <name>L-glutamine</name>
        <dbReference type="ChEBI" id="CHEBI:58359"/>
    </ligand>
</feature>
<protein>
    <recommendedName>
        <fullName evidence="7">Pyridoxal 5'-phosphate synthase subunit PdxT</fullName>
        <ecNumber evidence="7">4.3.3.6</ecNumber>
    </recommendedName>
    <alternativeName>
        <fullName evidence="7">Pdx2</fullName>
    </alternativeName>
    <alternativeName>
        <fullName evidence="7">Pyridoxal 5'-phosphate synthase glutaminase subunit</fullName>
        <ecNumber evidence="7">3.5.1.2</ecNumber>
    </alternativeName>
</protein>
<feature type="active site" description="Charge relay system" evidence="7 8">
    <location>
        <position position="171"/>
    </location>
</feature>
<keyword evidence="2 7" id="KW-0378">Hydrolase</keyword>
<sequence length="189" mass="21032">MKIGVLGIQGDVYEHYTAIRSLKNKYKVEAYIIRSPEEINEMDGIIIPGGESTTITRFLSRYINIINENVRNGMKIMGTCAGAIILSKDTGDPRVHGTGIMDIKIQRNAYGRQIDSFIDAVNIKNIGTFNAVFIRAPVIDDPGKTSVLGEYNGKPVIVENENAIAMTFHPELTGDLRVHEYFLRKVMGN</sequence>
<dbReference type="InterPro" id="IPR002161">
    <property type="entry name" value="PdxT/SNO"/>
</dbReference>
<dbReference type="InterPro" id="IPR021196">
    <property type="entry name" value="PdxT/SNO_CS"/>
</dbReference>
<name>A0A8G2FW87_PICTO</name>
<evidence type="ECO:0000256" key="5">
    <source>
        <dbReference type="ARBA" id="ARBA00023239"/>
    </source>
</evidence>
<feature type="active site" description="Nucleophile" evidence="7 8">
    <location>
        <position position="80"/>
    </location>
</feature>
<dbReference type="GO" id="GO:0042823">
    <property type="term" value="P:pyridoxal phosphate biosynthetic process"/>
    <property type="evidence" value="ECO:0007669"/>
    <property type="project" value="UniProtKB-UniRule"/>
</dbReference>
<dbReference type="PANTHER" id="PTHR31559:SF0">
    <property type="entry name" value="PYRIDOXAL 5'-PHOSPHATE SYNTHASE SUBUNIT SNO1-RELATED"/>
    <property type="match status" value="1"/>
</dbReference>
<evidence type="ECO:0000313" key="11">
    <source>
        <dbReference type="Proteomes" id="UP000192315"/>
    </source>
</evidence>
<keyword evidence="11" id="KW-1185">Reference proteome</keyword>
<accession>A0A8G2FW87</accession>